<dbReference type="InterPro" id="IPR025110">
    <property type="entry name" value="AMP-bd_C"/>
</dbReference>
<keyword evidence="3" id="KW-0812">Transmembrane</keyword>
<evidence type="ECO:0000259" key="4">
    <source>
        <dbReference type="Pfam" id="PF00501"/>
    </source>
</evidence>
<evidence type="ECO:0000256" key="1">
    <source>
        <dbReference type="ARBA" id="ARBA00006432"/>
    </source>
</evidence>
<keyword evidence="3" id="KW-1133">Transmembrane helix</keyword>
<keyword evidence="3" id="KW-0472">Membrane</keyword>
<evidence type="ECO:0000256" key="2">
    <source>
        <dbReference type="ARBA" id="ARBA00022598"/>
    </source>
</evidence>
<evidence type="ECO:0000256" key="3">
    <source>
        <dbReference type="SAM" id="Phobius"/>
    </source>
</evidence>
<dbReference type="Gene3D" id="3.30.300.30">
    <property type="match status" value="1"/>
</dbReference>
<reference evidence="6 8" key="1">
    <citation type="submission" date="2014-08" db="EMBL/GenBank/DDBJ databases">
        <title>Porphyromonas crevioricanis strain:COT-253_OH1447 Genome sequencing.</title>
        <authorList>
            <person name="Wallis C."/>
            <person name="Deusch O."/>
            <person name="O'Flynn C."/>
            <person name="Davis I."/>
            <person name="Jospin G."/>
            <person name="Darling A.E."/>
            <person name="Coil D.A."/>
            <person name="Alexiev A."/>
            <person name="Horsfall A."/>
            <person name="Kirkwood N."/>
            <person name="Harris S."/>
            <person name="Eisen J.A."/>
        </authorList>
    </citation>
    <scope>NUCLEOTIDE SEQUENCE [LARGE SCALE GENOMIC DNA]</scope>
    <source>
        <strain evidence="8">COT-253 OH1447</strain>
        <strain evidence="6">COT-253_OH1447</strain>
    </source>
</reference>
<keyword evidence="2 7" id="KW-0436">Ligase</keyword>
<dbReference type="Pfam" id="PF13193">
    <property type="entry name" value="AMP-binding_C"/>
    <property type="match status" value="1"/>
</dbReference>
<dbReference type="Pfam" id="PF00501">
    <property type="entry name" value="AMP-binding"/>
    <property type="match status" value="1"/>
</dbReference>
<keyword evidence="9" id="KW-1185">Reference proteome</keyword>
<dbReference type="Proteomes" id="UP000249300">
    <property type="component" value="Chromosome 1"/>
</dbReference>
<evidence type="ECO:0000313" key="9">
    <source>
        <dbReference type="Proteomes" id="UP000249300"/>
    </source>
</evidence>
<evidence type="ECO:0000313" key="6">
    <source>
        <dbReference type="EMBL" id="KGN94229.1"/>
    </source>
</evidence>
<dbReference type="EMBL" id="LS483447">
    <property type="protein sequence ID" value="SQH72255.1"/>
    <property type="molecule type" value="Genomic_DNA"/>
</dbReference>
<dbReference type="STRING" id="393921.HQ45_04325"/>
<sequence>MKTSQTYSVFQTLIKLHFITPKGLYRWVKSLLSEGTTLMALLRFSAQTYPHQTALLPSDGASLSYSELYQRATQLAYLLQGHYELKAGQRVGLLCRNHSMAVLLLPALSRLGVHTHLLNTEMGGEKLDELLHKGGRYDLLILDENLREKSLPSSLSIAFVTIENVESLLTRNLVPQGKLPRIRRGGELTVLTGGSSGHYKAASRRPSATQFLPPLLALLRQIGIHRYRNVYIALPLYHGFGLATLITSLVMGKEILLTRHFDAEQALQAIHRHGIEVAPLVPVMLSRMLQKSSSAEQLASLRCIICGGDRLERKLIQETHEKLGKVVYNLYGTSEAGFFLLATPDDLERYTETTLGRPIRGVHCRLEQVSADGVGVLWVRSGWAMQGRDKQWQATGDLMRCNQEGYYFYQGRADQMIVSGGENIYPEVVERTIAAHPEVFTAKVFPIPHPSFGQVLAAHVECCNKEYPLSEEALRAWLRPRLARAEMPHRITFGSVQLLETGKRKSGEIPLK</sequence>
<accession>A0A0A2FP38</accession>
<proteinExistence type="inferred from homology"/>
<feature type="domain" description="AMP-dependent synthetase/ligase" evidence="4">
    <location>
        <begin position="45"/>
        <end position="387"/>
    </location>
</feature>
<evidence type="ECO:0000313" key="8">
    <source>
        <dbReference type="Proteomes" id="UP000030136"/>
    </source>
</evidence>
<dbReference type="PANTHER" id="PTHR43201">
    <property type="entry name" value="ACYL-COA SYNTHETASE"/>
    <property type="match status" value="1"/>
</dbReference>
<dbReference type="GO" id="GO:0008756">
    <property type="term" value="F:o-succinylbenzoate-CoA ligase activity"/>
    <property type="evidence" value="ECO:0007669"/>
    <property type="project" value="UniProtKB-EC"/>
</dbReference>
<protein>
    <submittedName>
        <fullName evidence="7">2-succinylbenzoate--CoA ligase</fullName>
        <ecNumber evidence="7">6.2.1.26</ecNumber>
    </submittedName>
    <submittedName>
        <fullName evidence="6">AMP-binding protein</fullName>
    </submittedName>
</protein>
<organism evidence="7 9">
    <name type="scientific">Porphyromonas crevioricanis</name>
    <dbReference type="NCBI Taxonomy" id="393921"/>
    <lineage>
        <taxon>Bacteria</taxon>
        <taxon>Pseudomonadati</taxon>
        <taxon>Bacteroidota</taxon>
        <taxon>Bacteroidia</taxon>
        <taxon>Bacteroidales</taxon>
        <taxon>Porphyromonadaceae</taxon>
        <taxon>Porphyromonas</taxon>
    </lineage>
</organism>
<feature type="transmembrane region" description="Helical" evidence="3">
    <location>
        <begin position="230"/>
        <end position="251"/>
    </location>
</feature>
<dbReference type="OrthoDB" id="9765680at2"/>
<evidence type="ECO:0000259" key="5">
    <source>
        <dbReference type="Pfam" id="PF13193"/>
    </source>
</evidence>
<dbReference type="EC" id="6.2.1.26" evidence="7"/>
<dbReference type="InterPro" id="IPR042099">
    <property type="entry name" value="ANL_N_sf"/>
</dbReference>
<dbReference type="GO" id="GO:0031956">
    <property type="term" value="F:medium-chain fatty acid-CoA ligase activity"/>
    <property type="evidence" value="ECO:0007669"/>
    <property type="project" value="TreeGrafter"/>
</dbReference>
<dbReference type="RefSeq" id="WP_023935812.1">
    <property type="nucleotide sequence ID" value="NZ_FUXH01000003.1"/>
</dbReference>
<dbReference type="Gene3D" id="3.40.50.12780">
    <property type="entry name" value="N-terminal domain of ligase-like"/>
    <property type="match status" value="1"/>
</dbReference>
<name>A0A0A2FP38_9PORP</name>
<dbReference type="GO" id="GO:0006631">
    <property type="term" value="P:fatty acid metabolic process"/>
    <property type="evidence" value="ECO:0007669"/>
    <property type="project" value="TreeGrafter"/>
</dbReference>
<dbReference type="eggNOG" id="COG0318">
    <property type="taxonomic scope" value="Bacteria"/>
</dbReference>
<feature type="domain" description="AMP-binding enzyme C-terminal" evidence="5">
    <location>
        <begin position="429"/>
        <end position="495"/>
    </location>
</feature>
<dbReference type="SUPFAM" id="SSF56801">
    <property type="entry name" value="Acetyl-CoA synthetase-like"/>
    <property type="match status" value="1"/>
</dbReference>
<dbReference type="CDD" id="cd04433">
    <property type="entry name" value="AFD_class_I"/>
    <property type="match status" value="1"/>
</dbReference>
<dbReference type="KEGG" id="pcre:NCTC12858_00061"/>
<gene>
    <name evidence="7" type="primary">menE_1</name>
    <name evidence="6" type="ORF">HQ38_06810</name>
    <name evidence="7" type="ORF">NCTC12858_00061</name>
</gene>
<reference evidence="7 9" key="2">
    <citation type="submission" date="2018-06" db="EMBL/GenBank/DDBJ databases">
        <authorList>
            <consortium name="Pathogen Informatics"/>
            <person name="Doyle S."/>
        </authorList>
    </citation>
    <scope>NUCLEOTIDE SEQUENCE [LARGE SCALE GENOMIC DNA]</scope>
    <source>
        <strain evidence="7 9">NCTC12858</strain>
    </source>
</reference>
<dbReference type="PANTHER" id="PTHR43201:SF5">
    <property type="entry name" value="MEDIUM-CHAIN ACYL-COA LIGASE ACSF2, MITOCHONDRIAL"/>
    <property type="match status" value="1"/>
</dbReference>
<dbReference type="Proteomes" id="UP000030136">
    <property type="component" value="Unassembled WGS sequence"/>
</dbReference>
<dbReference type="EMBL" id="JQJC01000020">
    <property type="protein sequence ID" value="KGN94229.1"/>
    <property type="molecule type" value="Genomic_DNA"/>
</dbReference>
<dbReference type="InterPro" id="IPR045851">
    <property type="entry name" value="AMP-bd_C_sf"/>
</dbReference>
<dbReference type="InterPro" id="IPR000873">
    <property type="entry name" value="AMP-dep_synth/lig_dom"/>
</dbReference>
<evidence type="ECO:0000313" key="7">
    <source>
        <dbReference type="EMBL" id="SQH72255.1"/>
    </source>
</evidence>
<dbReference type="AlphaFoldDB" id="A0A0A2FP38"/>
<comment type="similarity">
    <text evidence="1">Belongs to the ATP-dependent AMP-binding enzyme family.</text>
</comment>